<protein>
    <submittedName>
        <fullName evidence="2">Uncharacterized protein</fullName>
    </submittedName>
</protein>
<dbReference type="Pfam" id="PF05212">
    <property type="entry name" value="DUF707"/>
    <property type="match status" value="1"/>
</dbReference>
<keyword evidence="1" id="KW-0812">Transmembrane</keyword>
<accession>A0A2G2YEY7</accession>
<proteinExistence type="predicted"/>
<dbReference type="Gramene" id="PHT68307">
    <property type="protein sequence ID" value="PHT68307"/>
    <property type="gene ID" value="T459_27794"/>
</dbReference>
<reference evidence="2 3" key="2">
    <citation type="journal article" date="2017" name="Genome Biol.">
        <title>New reference genome sequences of hot pepper reveal the massive evolution of plant disease-resistance genes by retroduplication.</title>
        <authorList>
            <person name="Kim S."/>
            <person name="Park J."/>
            <person name="Yeom S.I."/>
            <person name="Kim Y.M."/>
            <person name="Seo E."/>
            <person name="Kim K.T."/>
            <person name="Kim M.S."/>
            <person name="Lee J.M."/>
            <person name="Cheong K."/>
            <person name="Shin H.S."/>
            <person name="Kim S.B."/>
            <person name="Han K."/>
            <person name="Lee J."/>
            <person name="Park M."/>
            <person name="Lee H.A."/>
            <person name="Lee H.Y."/>
            <person name="Lee Y."/>
            <person name="Oh S."/>
            <person name="Lee J.H."/>
            <person name="Choi E."/>
            <person name="Choi E."/>
            <person name="Lee S.E."/>
            <person name="Jeon J."/>
            <person name="Kim H."/>
            <person name="Choi G."/>
            <person name="Song H."/>
            <person name="Lee J."/>
            <person name="Lee S.C."/>
            <person name="Kwon J.K."/>
            <person name="Lee H.Y."/>
            <person name="Koo N."/>
            <person name="Hong Y."/>
            <person name="Kim R.W."/>
            <person name="Kang W.H."/>
            <person name="Huh J.H."/>
            <person name="Kang B.C."/>
            <person name="Yang T.J."/>
            <person name="Lee Y.H."/>
            <person name="Bennetzen J.L."/>
            <person name="Choi D."/>
        </authorList>
    </citation>
    <scope>NUCLEOTIDE SEQUENCE [LARGE SCALE GENOMIC DNA]</scope>
    <source>
        <strain evidence="3">cv. CM334</strain>
    </source>
</reference>
<dbReference type="PANTHER" id="PTHR31210">
    <property type="entry name" value="OS06G0731900 PROTEIN"/>
    <property type="match status" value="1"/>
</dbReference>
<comment type="caution">
    <text evidence="2">The sequence shown here is derived from an EMBL/GenBank/DDBJ whole genome shotgun (WGS) entry which is preliminary data.</text>
</comment>
<keyword evidence="3" id="KW-1185">Reference proteome</keyword>
<feature type="transmembrane region" description="Helical" evidence="1">
    <location>
        <begin position="79"/>
        <end position="97"/>
    </location>
</feature>
<dbReference type="EMBL" id="AYRZ02000011">
    <property type="protein sequence ID" value="PHT68307.1"/>
    <property type="molecule type" value="Genomic_DNA"/>
</dbReference>
<sequence>MQGTKSSSALITGNSTIAATLPIQLSDQNHPLKCNSYSTVPSKASLTILVVLINSDSVFNMKNFGQSSNSLKSVETMRLIFSIGCGVMLGLFIGISFPTSSLTKLNITASIVSNYPVARDRNNVVSSQNDTDSSIKNKNATDQWKDLLNKPICQVKFTVGIKQKHNIDACVTKFSDDFTILFFFHYDRKTTEWDEFEWSQRAIHISARKQTKWWYTKRFLHLNIVALYDYIFIWDEDLGVKHFDGREFVEIMAPVFSRDVWRCVWHMILNDLIHGWRLDFALHKFLERLYSGYSPPRLLASLVSPLGWHSP</sequence>
<dbReference type="STRING" id="4072.A0A2G2YEY7"/>
<dbReference type="AlphaFoldDB" id="A0A2G2YEY7"/>
<evidence type="ECO:0000313" key="2">
    <source>
        <dbReference type="EMBL" id="PHT68307.1"/>
    </source>
</evidence>
<keyword evidence="1" id="KW-0472">Membrane</keyword>
<evidence type="ECO:0000256" key="1">
    <source>
        <dbReference type="SAM" id="Phobius"/>
    </source>
</evidence>
<gene>
    <name evidence="2" type="ORF">T459_27794</name>
</gene>
<keyword evidence="1" id="KW-1133">Transmembrane helix</keyword>
<dbReference type="PANTHER" id="PTHR31210:SF79">
    <property type="entry name" value="TF-B3 DOMAIN-CONTAINING PROTEIN"/>
    <property type="match status" value="1"/>
</dbReference>
<dbReference type="InterPro" id="IPR007877">
    <property type="entry name" value="DUF707"/>
</dbReference>
<evidence type="ECO:0000313" key="3">
    <source>
        <dbReference type="Proteomes" id="UP000222542"/>
    </source>
</evidence>
<dbReference type="Proteomes" id="UP000222542">
    <property type="component" value="Unassembled WGS sequence"/>
</dbReference>
<name>A0A2G2YEY7_CAPAN</name>
<reference evidence="2 3" key="1">
    <citation type="journal article" date="2014" name="Nat. Genet.">
        <title>Genome sequence of the hot pepper provides insights into the evolution of pungency in Capsicum species.</title>
        <authorList>
            <person name="Kim S."/>
            <person name="Park M."/>
            <person name="Yeom S.I."/>
            <person name="Kim Y.M."/>
            <person name="Lee J.M."/>
            <person name="Lee H.A."/>
            <person name="Seo E."/>
            <person name="Choi J."/>
            <person name="Cheong K."/>
            <person name="Kim K.T."/>
            <person name="Jung K."/>
            <person name="Lee G.W."/>
            <person name="Oh S.K."/>
            <person name="Bae C."/>
            <person name="Kim S.B."/>
            <person name="Lee H.Y."/>
            <person name="Kim S.Y."/>
            <person name="Kim M.S."/>
            <person name="Kang B.C."/>
            <person name="Jo Y.D."/>
            <person name="Yang H.B."/>
            <person name="Jeong H.J."/>
            <person name="Kang W.H."/>
            <person name="Kwon J.K."/>
            <person name="Shin C."/>
            <person name="Lim J.Y."/>
            <person name="Park J.H."/>
            <person name="Huh J.H."/>
            <person name="Kim J.S."/>
            <person name="Kim B.D."/>
            <person name="Cohen O."/>
            <person name="Paran I."/>
            <person name="Suh M.C."/>
            <person name="Lee S.B."/>
            <person name="Kim Y.K."/>
            <person name="Shin Y."/>
            <person name="Noh S.J."/>
            <person name="Park J."/>
            <person name="Seo Y.S."/>
            <person name="Kwon S.Y."/>
            <person name="Kim H.A."/>
            <person name="Park J.M."/>
            <person name="Kim H.J."/>
            <person name="Choi S.B."/>
            <person name="Bosland P.W."/>
            <person name="Reeves G."/>
            <person name="Jo S.H."/>
            <person name="Lee B.W."/>
            <person name="Cho H.T."/>
            <person name="Choi H.S."/>
            <person name="Lee M.S."/>
            <person name="Yu Y."/>
            <person name="Do Choi Y."/>
            <person name="Park B.S."/>
            <person name="van Deynze A."/>
            <person name="Ashrafi H."/>
            <person name="Hill T."/>
            <person name="Kim W.T."/>
            <person name="Pai H.S."/>
            <person name="Ahn H.K."/>
            <person name="Yeam I."/>
            <person name="Giovannoni J.J."/>
            <person name="Rose J.K."/>
            <person name="Sorensen I."/>
            <person name="Lee S.J."/>
            <person name="Kim R.W."/>
            <person name="Choi I.Y."/>
            <person name="Choi B.S."/>
            <person name="Lim J.S."/>
            <person name="Lee Y.H."/>
            <person name="Choi D."/>
        </authorList>
    </citation>
    <scope>NUCLEOTIDE SEQUENCE [LARGE SCALE GENOMIC DNA]</scope>
    <source>
        <strain evidence="3">cv. CM334</strain>
    </source>
</reference>
<organism evidence="2 3">
    <name type="scientific">Capsicum annuum</name>
    <name type="common">Capsicum pepper</name>
    <dbReference type="NCBI Taxonomy" id="4072"/>
    <lineage>
        <taxon>Eukaryota</taxon>
        <taxon>Viridiplantae</taxon>
        <taxon>Streptophyta</taxon>
        <taxon>Embryophyta</taxon>
        <taxon>Tracheophyta</taxon>
        <taxon>Spermatophyta</taxon>
        <taxon>Magnoliopsida</taxon>
        <taxon>eudicotyledons</taxon>
        <taxon>Gunneridae</taxon>
        <taxon>Pentapetalae</taxon>
        <taxon>asterids</taxon>
        <taxon>lamiids</taxon>
        <taxon>Solanales</taxon>
        <taxon>Solanaceae</taxon>
        <taxon>Solanoideae</taxon>
        <taxon>Capsiceae</taxon>
        <taxon>Capsicum</taxon>
    </lineage>
</organism>